<evidence type="ECO:0000259" key="2">
    <source>
        <dbReference type="PROSITE" id="PS51029"/>
    </source>
</evidence>
<organism evidence="3 4">
    <name type="scientific">Daphnia magna</name>
    <dbReference type="NCBI Taxonomy" id="35525"/>
    <lineage>
        <taxon>Eukaryota</taxon>
        <taxon>Metazoa</taxon>
        <taxon>Ecdysozoa</taxon>
        <taxon>Arthropoda</taxon>
        <taxon>Crustacea</taxon>
        <taxon>Branchiopoda</taxon>
        <taxon>Diplostraca</taxon>
        <taxon>Cladocera</taxon>
        <taxon>Anomopoda</taxon>
        <taxon>Daphniidae</taxon>
        <taxon>Daphnia</taxon>
    </lineage>
</organism>
<dbReference type="InterPro" id="IPR006578">
    <property type="entry name" value="MADF-dom"/>
</dbReference>
<evidence type="ECO:0000256" key="1">
    <source>
        <dbReference type="SAM" id="MobiDB-lite"/>
    </source>
</evidence>
<name>A0ABQ9Z2Q1_9CRUS</name>
<dbReference type="Pfam" id="PF10545">
    <property type="entry name" value="MADF_DNA_bdg"/>
    <property type="match status" value="1"/>
</dbReference>
<keyword evidence="4" id="KW-1185">Reference proteome</keyword>
<comment type="caution">
    <text evidence="3">The sequence shown here is derived from an EMBL/GenBank/DDBJ whole genome shotgun (WGS) entry which is preliminary data.</text>
</comment>
<gene>
    <name evidence="3" type="ORF">OUZ56_012338</name>
</gene>
<dbReference type="EMBL" id="JAOYFB010000002">
    <property type="protein sequence ID" value="KAK4007176.1"/>
    <property type="molecule type" value="Genomic_DNA"/>
</dbReference>
<sequence length="268" mass="29742">MTSQKRKNAVFTDDEIEVLIDAVEEHNCLYDISSKDCKDGTKQAHARRLLAKFFTDCTPEDIAIKWTSLKQRFTKERKLQNEEPPSGSGAGSLRTQWGHYNLMGFLDIHIKQRSRMDNSLQALRQSRATTDTNNVGKSVEAVYLIAENPLGDSSSTLVDIVTTDTNTSVGDGVCVQDPLLKQLEDDVFNGDATLQSLDSDGRRSNTQSSEVIEKTGASSSESKLPQGKTPIKRTCYNLSLSSYELPLNFPHHQPGKKIKLKMTGISMV</sequence>
<evidence type="ECO:0000313" key="4">
    <source>
        <dbReference type="Proteomes" id="UP001234178"/>
    </source>
</evidence>
<dbReference type="Proteomes" id="UP001234178">
    <property type="component" value="Unassembled WGS sequence"/>
</dbReference>
<feature type="region of interest" description="Disordered" evidence="1">
    <location>
        <begin position="194"/>
        <end position="228"/>
    </location>
</feature>
<dbReference type="InterPro" id="IPR039353">
    <property type="entry name" value="TF_Adf1"/>
</dbReference>
<reference evidence="3 4" key="1">
    <citation type="journal article" date="2023" name="Nucleic Acids Res.">
        <title>The hologenome of Daphnia magna reveals possible DNA methylation and microbiome-mediated evolution of the host genome.</title>
        <authorList>
            <person name="Chaturvedi A."/>
            <person name="Li X."/>
            <person name="Dhandapani V."/>
            <person name="Marshall H."/>
            <person name="Kissane S."/>
            <person name="Cuenca-Cambronero M."/>
            <person name="Asole G."/>
            <person name="Calvet F."/>
            <person name="Ruiz-Romero M."/>
            <person name="Marangio P."/>
            <person name="Guigo R."/>
            <person name="Rago D."/>
            <person name="Mirbahai L."/>
            <person name="Eastwood N."/>
            <person name="Colbourne J.K."/>
            <person name="Zhou J."/>
            <person name="Mallon E."/>
            <person name="Orsini L."/>
        </authorList>
    </citation>
    <scope>NUCLEOTIDE SEQUENCE [LARGE SCALE GENOMIC DNA]</scope>
    <source>
        <strain evidence="3">LRV0_1</strain>
    </source>
</reference>
<feature type="compositionally biased region" description="Polar residues" evidence="1">
    <location>
        <begin position="194"/>
        <end position="223"/>
    </location>
</feature>
<dbReference type="PANTHER" id="PTHR12243">
    <property type="entry name" value="MADF DOMAIN TRANSCRIPTION FACTOR"/>
    <property type="match status" value="1"/>
</dbReference>
<feature type="domain" description="MADF" evidence="2">
    <location>
        <begin position="18"/>
        <end position="111"/>
    </location>
</feature>
<proteinExistence type="predicted"/>
<dbReference type="SMART" id="SM00595">
    <property type="entry name" value="MADF"/>
    <property type="match status" value="1"/>
</dbReference>
<evidence type="ECO:0000313" key="3">
    <source>
        <dbReference type="EMBL" id="KAK4007176.1"/>
    </source>
</evidence>
<accession>A0ABQ9Z2Q1</accession>
<dbReference type="PROSITE" id="PS51029">
    <property type="entry name" value="MADF"/>
    <property type="match status" value="1"/>
</dbReference>
<protein>
    <recommendedName>
        <fullName evidence="2">MADF domain-containing protein</fullName>
    </recommendedName>
</protein>
<dbReference type="PANTHER" id="PTHR12243:SF60">
    <property type="entry name" value="SI:CH211-15D5.12-RELATED"/>
    <property type="match status" value="1"/>
</dbReference>